<protein>
    <recommendedName>
        <fullName evidence="2">PAS domain-containing protein</fullName>
    </recommendedName>
</protein>
<gene>
    <name evidence="1" type="ORF">FYJ66_03400</name>
</gene>
<proteinExistence type="predicted"/>
<evidence type="ECO:0000313" key="1">
    <source>
        <dbReference type="EMBL" id="MST68637.1"/>
    </source>
</evidence>
<reference evidence="1" key="1">
    <citation type="submission" date="2019-09" db="EMBL/GenBank/DDBJ databases">
        <title>In-depth cultivation of the pig gut microbiome towards novel bacterial diversity and tailored functional studies.</title>
        <authorList>
            <person name="Wylensek D."/>
            <person name="Hitch T.C.A."/>
            <person name="Clavel T."/>
        </authorList>
    </citation>
    <scope>NUCLEOTIDE SEQUENCE</scope>
    <source>
        <strain evidence="1">RF-744-FAT-WT-3</strain>
    </source>
</reference>
<name>A0A6A8MB98_9FIRM</name>
<dbReference type="AlphaFoldDB" id="A0A6A8MB98"/>
<accession>A0A6A8MB98</accession>
<dbReference type="RefSeq" id="WP_154572099.1">
    <property type="nucleotide sequence ID" value="NZ_VUNB01000002.1"/>
</dbReference>
<evidence type="ECO:0008006" key="2">
    <source>
        <dbReference type="Google" id="ProtNLM"/>
    </source>
</evidence>
<dbReference type="EMBL" id="VUNB01000002">
    <property type="protein sequence ID" value="MST68637.1"/>
    <property type="molecule type" value="Genomic_DNA"/>
</dbReference>
<sequence>MGTYKFSSDTQSFLENIPIPLAVYQYVDHQIKPLLVSKAYIKLFGYNSCQEAVYCLNTDLYRNIHPDDIVRMEEYSYDFATQE</sequence>
<organism evidence="1">
    <name type="scientific">Baileyella intestinalis</name>
    <dbReference type="NCBI Taxonomy" id="2606709"/>
    <lineage>
        <taxon>Bacteria</taxon>
        <taxon>Bacillati</taxon>
        <taxon>Bacillota</taxon>
        <taxon>Clostridia</taxon>
        <taxon>Peptostreptococcales</taxon>
        <taxon>Anaerovoracaceae</taxon>
        <taxon>Baileyella</taxon>
    </lineage>
</organism>
<comment type="caution">
    <text evidence="1">The sequence shown here is derived from an EMBL/GenBank/DDBJ whole genome shotgun (WGS) entry which is preliminary data.</text>
</comment>